<name>A0A248TN84_9BACI</name>
<reference evidence="2 3" key="1">
    <citation type="submission" date="2017-08" db="EMBL/GenBank/DDBJ databases">
        <title>Complete Genome Sequence of Bacillus kochii Oregon-R-modENCODE STRAIN BDGP4, isolated from Drosophila melanogaster gut.</title>
        <authorList>
            <person name="Wan K.H."/>
            <person name="Yu C."/>
            <person name="Park S."/>
            <person name="Hammonds A.S."/>
            <person name="Booth B.W."/>
            <person name="Celniker S.E."/>
        </authorList>
    </citation>
    <scope>NUCLEOTIDE SEQUENCE [LARGE SCALE GENOMIC DNA]</scope>
    <source>
        <strain evidence="2 3">BDGP4</strain>
    </source>
</reference>
<gene>
    <name evidence="2" type="ORF">CKF48_21750</name>
</gene>
<dbReference type="AlphaFoldDB" id="A0A248TN84"/>
<dbReference type="Proteomes" id="UP000215137">
    <property type="component" value="Chromosome"/>
</dbReference>
<evidence type="ECO:0008006" key="4">
    <source>
        <dbReference type="Google" id="ProtNLM"/>
    </source>
</evidence>
<evidence type="ECO:0000313" key="3">
    <source>
        <dbReference type="Proteomes" id="UP000215137"/>
    </source>
</evidence>
<sequence>MKIIKWMLITASLFFFPVMNIHAESQTVKGGMSKGKVANKNEVIYANLLADGNLTELYVVNSFELIEPGVIEDFGNYQKVKNLTDTSKISKENDQITLQAKEENYYYQGNLPNNFELPWRFTINYYLNNKKVEPENLAGKSGDIKMEIVVEANEGKRSSFSENYMLQISVPLNTEKFKDIKAENATVAQSGKDKQLTFTVMPEQEEVFTIEAETNHFETEGVQISALPASLAIDSPDTEELTSEFHSLTEAIGDLHHGVGDLAIGMNELSSGLRSLEGGSAQYKKGLNEISQSGNQLTEGSAQINNTLSLIKDEMKQASGVSGIGELENVTIDLPEVADNLEQAANDVDQVVVNYNEVKTQINRALEQIPDNQISDKEINKLYESNADKEVIDQLVETYRGTKAAQEVLLLAKDNLTDMVEPLSTFSQSMREAAGNLRAISSNIDESILQIDIDEGLKQLTSGVEEMVSNYNQFHQGLLAYTGVVSELSTSYSDIHEGISGSLSGAEQLTKGAGSLHNGTGQLHDATKDIPDEVTKEVDEMISQYDKSDYEPISFVSDKNNEKLELVQFVIQTDKIKIKDNKEDVKETKDKVGFFEKLLNLFK</sequence>
<feature type="chain" id="PRO_5013349455" description="YhgE/Pip domain-containing protein" evidence="1">
    <location>
        <begin position="24"/>
        <end position="603"/>
    </location>
</feature>
<dbReference type="SUPFAM" id="SSF58104">
    <property type="entry name" value="Methyl-accepting chemotaxis protein (MCP) signaling domain"/>
    <property type="match status" value="1"/>
</dbReference>
<dbReference type="KEGG" id="bko:CKF48_21750"/>
<feature type="signal peptide" evidence="1">
    <location>
        <begin position="1"/>
        <end position="23"/>
    </location>
</feature>
<accession>A0A248TN84</accession>
<evidence type="ECO:0000256" key="1">
    <source>
        <dbReference type="SAM" id="SignalP"/>
    </source>
</evidence>
<dbReference type="Gene3D" id="1.10.287.950">
    <property type="entry name" value="Methyl-accepting chemotaxis protein"/>
    <property type="match status" value="2"/>
</dbReference>
<proteinExistence type="predicted"/>
<keyword evidence="3" id="KW-1185">Reference proteome</keyword>
<evidence type="ECO:0000313" key="2">
    <source>
        <dbReference type="EMBL" id="ASV69698.1"/>
    </source>
</evidence>
<dbReference type="RefSeq" id="WP_095373262.1">
    <property type="nucleotide sequence ID" value="NZ_CP022983.1"/>
</dbReference>
<protein>
    <recommendedName>
        <fullName evidence="4">YhgE/Pip domain-containing protein</fullName>
    </recommendedName>
</protein>
<dbReference type="OrthoDB" id="9815841at2"/>
<dbReference type="EMBL" id="CP022983">
    <property type="protein sequence ID" value="ASV69698.1"/>
    <property type="molecule type" value="Genomic_DNA"/>
</dbReference>
<keyword evidence="1" id="KW-0732">Signal</keyword>
<organism evidence="2 3">
    <name type="scientific">Cytobacillus kochii</name>
    <dbReference type="NCBI Taxonomy" id="859143"/>
    <lineage>
        <taxon>Bacteria</taxon>
        <taxon>Bacillati</taxon>
        <taxon>Bacillota</taxon>
        <taxon>Bacilli</taxon>
        <taxon>Bacillales</taxon>
        <taxon>Bacillaceae</taxon>
        <taxon>Cytobacillus</taxon>
    </lineage>
</organism>